<evidence type="ECO:0000256" key="2">
    <source>
        <dbReference type="ARBA" id="ARBA00022475"/>
    </source>
</evidence>
<protein>
    <recommendedName>
        <fullName evidence="7">Cytochrome b561 bacterial/Ni-hydrogenase domain-containing protein</fullName>
    </recommendedName>
</protein>
<dbReference type="InterPro" id="IPR011577">
    <property type="entry name" value="Cyt_b561_bac/Ni-Hgenase"/>
</dbReference>
<dbReference type="eggNOG" id="COG3658">
    <property type="taxonomic scope" value="Bacteria"/>
</dbReference>
<sequence>MHTQKVWDIPVRVCHWGFVLIIIFQYLSGEILDDNILPNTMQWHFYAGYTCIALVIFRLCWGIFGTYYSQFSQFVTSPITTFQYLRNKRSFSQFLGHNPAGAYSIIVLLTLILTQALSGLFISDEVFSDGLYYGVLGNRAQDIANFLHHNVFTLLLGFIALHILAISYHKIVLKEGLTKAMITGKKKVSRTDVAVSPYSSAIFPWAGLLISLLITAIAMYLILEVLPPPPSDDFFMY</sequence>
<dbReference type="SUPFAM" id="SSF81342">
    <property type="entry name" value="Transmembrane di-heme cytochromes"/>
    <property type="match status" value="1"/>
</dbReference>
<keyword evidence="4 6" id="KW-1133">Transmembrane helix</keyword>
<evidence type="ECO:0000259" key="7">
    <source>
        <dbReference type="Pfam" id="PF01292"/>
    </source>
</evidence>
<dbReference type="PANTHER" id="PTHR30485:SF2">
    <property type="entry name" value="BLL0597 PROTEIN"/>
    <property type="match status" value="1"/>
</dbReference>
<dbReference type="GO" id="GO:0022904">
    <property type="term" value="P:respiratory electron transport chain"/>
    <property type="evidence" value="ECO:0007669"/>
    <property type="project" value="InterPro"/>
</dbReference>
<dbReference type="Proteomes" id="UP000053586">
    <property type="component" value="Unassembled WGS sequence"/>
</dbReference>
<gene>
    <name evidence="8" type="ORF">GPUN_0586</name>
</gene>
<keyword evidence="2" id="KW-1003">Cell membrane</keyword>
<dbReference type="Gene3D" id="1.20.950.20">
    <property type="entry name" value="Transmembrane di-heme cytochromes, Chain C"/>
    <property type="match status" value="1"/>
</dbReference>
<accession>H5T8V3</accession>
<organism evidence="8 9">
    <name type="scientific">Glaciecola punicea ACAM 611</name>
    <dbReference type="NCBI Taxonomy" id="1121923"/>
    <lineage>
        <taxon>Bacteria</taxon>
        <taxon>Pseudomonadati</taxon>
        <taxon>Pseudomonadota</taxon>
        <taxon>Gammaproteobacteria</taxon>
        <taxon>Alteromonadales</taxon>
        <taxon>Alteromonadaceae</taxon>
        <taxon>Glaciecola</taxon>
    </lineage>
</organism>
<evidence type="ECO:0000256" key="5">
    <source>
        <dbReference type="ARBA" id="ARBA00023136"/>
    </source>
</evidence>
<dbReference type="AlphaFoldDB" id="H5T8V3"/>
<dbReference type="Pfam" id="PF01292">
    <property type="entry name" value="Ni_hydr_CYTB"/>
    <property type="match status" value="1"/>
</dbReference>
<feature type="transmembrane region" description="Helical" evidence="6">
    <location>
        <begin position="47"/>
        <end position="68"/>
    </location>
</feature>
<evidence type="ECO:0000256" key="4">
    <source>
        <dbReference type="ARBA" id="ARBA00022989"/>
    </source>
</evidence>
<dbReference type="GO" id="GO:0005886">
    <property type="term" value="C:plasma membrane"/>
    <property type="evidence" value="ECO:0007669"/>
    <property type="project" value="UniProtKB-SubCell"/>
</dbReference>
<keyword evidence="5 6" id="KW-0472">Membrane</keyword>
<keyword evidence="3 6" id="KW-0812">Transmembrane</keyword>
<dbReference type="RefSeq" id="WP_006003205.1">
    <property type="nucleotide sequence ID" value="NZ_BAET01000007.1"/>
</dbReference>
<evidence type="ECO:0000313" key="9">
    <source>
        <dbReference type="Proteomes" id="UP000053586"/>
    </source>
</evidence>
<dbReference type="OrthoDB" id="196472at2"/>
<feature type="domain" description="Cytochrome b561 bacterial/Ni-hydrogenase" evidence="7">
    <location>
        <begin position="6"/>
        <end position="184"/>
    </location>
</feature>
<dbReference type="EMBL" id="BAET01000007">
    <property type="protein sequence ID" value="GAB54730.1"/>
    <property type="molecule type" value="Genomic_DNA"/>
</dbReference>
<feature type="transmembrane region" description="Helical" evidence="6">
    <location>
        <begin position="100"/>
        <end position="122"/>
    </location>
</feature>
<evidence type="ECO:0000256" key="3">
    <source>
        <dbReference type="ARBA" id="ARBA00022692"/>
    </source>
</evidence>
<dbReference type="PANTHER" id="PTHR30485">
    <property type="entry name" value="NI/FE-HYDROGENASE 1 B-TYPE CYTOCHROME SUBUNIT"/>
    <property type="match status" value="1"/>
</dbReference>
<evidence type="ECO:0000256" key="6">
    <source>
        <dbReference type="SAM" id="Phobius"/>
    </source>
</evidence>
<feature type="transmembrane region" description="Helical" evidence="6">
    <location>
        <begin position="151"/>
        <end position="173"/>
    </location>
</feature>
<dbReference type="GO" id="GO:0009055">
    <property type="term" value="F:electron transfer activity"/>
    <property type="evidence" value="ECO:0007669"/>
    <property type="project" value="InterPro"/>
</dbReference>
<dbReference type="InterPro" id="IPR016174">
    <property type="entry name" value="Di-haem_cyt_TM"/>
</dbReference>
<name>H5T8V3_9ALTE</name>
<reference evidence="8 9" key="1">
    <citation type="journal article" date="2012" name="J. Bacteriol.">
        <title>Genome sequence of proteorhodopsin-containing sea ice bacterium Glaciecola punicea ACAM 611T.</title>
        <authorList>
            <person name="Qin Q.-L."/>
            <person name="Xie B.-B."/>
            <person name="Shu Y.-L."/>
            <person name="Rong J.-C."/>
            <person name="Zhao D.-L."/>
            <person name="Zhang X.-Y."/>
            <person name="Chen X.-L."/>
            <person name="Zhou B.-C."/>
            <person name="Zhanga Y.-Z."/>
        </authorList>
    </citation>
    <scope>NUCLEOTIDE SEQUENCE [LARGE SCALE GENOMIC DNA]</scope>
    <source>
        <strain evidence="8 9">ACAM 611</strain>
    </source>
</reference>
<dbReference type="InterPro" id="IPR051542">
    <property type="entry name" value="Hydrogenase_cytochrome"/>
</dbReference>
<keyword evidence="9" id="KW-1185">Reference proteome</keyword>
<dbReference type="GO" id="GO:0020037">
    <property type="term" value="F:heme binding"/>
    <property type="evidence" value="ECO:0007669"/>
    <property type="project" value="TreeGrafter"/>
</dbReference>
<reference evidence="8 9" key="2">
    <citation type="journal article" date="2017" name="Antonie Van Leeuwenhoek">
        <title>Rhizobium rhizosphaerae sp. nov., a novel species isolated from rice rhizosphere.</title>
        <authorList>
            <person name="Zhao J.J."/>
            <person name="Zhang J."/>
            <person name="Zhang R.J."/>
            <person name="Zhang C.W."/>
            <person name="Yin H.Q."/>
            <person name="Zhang X.X."/>
        </authorList>
    </citation>
    <scope>NUCLEOTIDE SEQUENCE [LARGE SCALE GENOMIC DNA]</scope>
    <source>
        <strain evidence="8 9">ACAM 611</strain>
    </source>
</reference>
<evidence type="ECO:0000256" key="1">
    <source>
        <dbReference type="ARBA" id="ARBA00004651"/>
    </source>
</evidence>
<evidence type="ECO:0000313" key="8">
    <source>
        <dbReference type="EMBL" id="GAB54730.1"/>
    </source>
</evidence>
<comment type="subcellular location">
    <subcellularLocation>
        <location evidence="1">Cell membrane</location>
        <topology evidence="1">Multi-pass membrane protein</topology>
    </subcellularLocation>
</comment>
<feature type="transmembrane region" description="Helical" evidence="6">
    <location>
        <begin position="194"/>
        <end position="223"/>
    </location>
</feature>
<comment type="caution">
    <text evidence="8">The sequence shown here is derived from an EMBL/GenBank/DDBJ whole genome shotgun (WGS) entry which is preliminary data.</text>
</comment>
<dbReference type="STRING" id="56804.BAE46_07915"/>
<proteinExistence type="predicted"/>
<feature type="transmembrane region" description="Helical" evidence="6">
    <location>
        <begin position="9"/>
        <end position="27"/>
    </location>
</feature>